<comment type="caution">
    <text evidence="2">The sequence shown here is derived from an EMBL/GenBank/DDBJ whole genome shotgun (WGS) entry which is preliminary data.</text>
</comment>
<dbReference type="InterPro" id="IPR036388">
    <property type="entry name" value="WH-like_DNA-bd_sf"/>
</dbReference>
<evidence type="ECO:0000259" key="1">
    <source>
        <dbReference type="PROSITE" id="PS50921"/>
    </source>
</evidence>
<proteinExistence type="predicted"/>
<feature type="domain" description="ANTAR" evidence="1">
    <location>
        <begin position="24"/>
        <end position="85"/>
    </location>
</feature>
<organism evidence="2 3">
    <name type="scientific">Streptomyces hyaluromycini</name>
    <dbReference type="NCBI Taxonomy" id="1377993"/>
    <lineage>
        <taxon>Bacteria</taxon>
        <taxon>Bacillati</taxon>
        <taxon>Actinomycetota</taxon>
        <taxon>Actinomycetes</taxon>
        <taxon>Kitasatosporales</taxon>
        <taxon>Streptomycetaceae</taxon>
        <taxon>Streptomyces</taxon>
    </lineage>
</organism>
<protein>
    <submittedName>
        <fullName evidence="2">ANTAR domain-containing protein</fullName>
    </submittedName>
</protein>
<dbReference type="Proteomes" id="UP001474181">
    <property type="component" value="Unassembled WGS sequence"/>
</dbReference>
<dbReference type="RefSeq" id="WP_350790454.1">
    <property type="nucleotide sequence ID" value="NZ_JBEPEK010000627.1"/>
</dbReference>
<dbReference type="Gene3D" id="1.10.10.10">
    <property type="entry name" value="Winged helix-like DNA-binding domain superfamily/Winged helix DNA-binding domain"/>
    <property type="match status" value="1"/>
</dbReference>
<accession>A0ABV1XC46</accession>
<name>A0ABV1XC46_9ACTN</name>
<dbReference type="EMBL" id="JBEPEK010000627">
    <property type="protein sequence ID" value="MER7186620.1"/>
    <property type="molecule type" value="Genomic_DNA"/>
</dbReference>
<dbReference type="SUPFAM" id="SSF52172">
    <property type="entry name" value="CheY-like"/>
    <property type="match status" value="1"/>
</dbReference>
<dbReference type="PROSITE" id="PS50921">
    <property type="entry name" value="ANTAR"/>
    <property type="match status" value="1"/>
</dbReference>
<reference evidence="2 3" key="1">
    <citation type="submission" date="2024-06" db="EMBL/GenBank/DDBJ databases">
        <title>The Natural Products Discovery Center: Release of the First 8490 Sequenced Strains for Exploring Actinobacteria Biosynthetic Diversity.</title>
        <authorList>
            <person name="Kalkreuter E."/>
            <person name="Kautsar S.A."/>
            <person name="Yang D."/>
            <person name="Bader C.D."/>
            <person name="Teijaro C.N."/>
            <person name="Fluegel L."/>
            <person name="Davis C.M."/>
            <person name="Simpson J.R."/>
            <person name="Lauterbach L."/>
            <person name="Steele A.D."/>
            <person name="Gui C."/>
            <person name="Meng S."/>
            <person name="Li G."/>
            <person name="Viehrig K."/>
            <person name="Ye F."/>
            <person name="Su P."/>
            <person name="Kiefer A.F."/>
            <person name="Nichols A."/>
            <person name="Cepeda A.J."/>
            <person name="Yan W."/>
            <person name="Fan B."/>
            <person name="Jiang Y."/>
            <person name="Adhikari A."/>
            <person name="Zheng C.-J."/>
            <person name="Schuster L."/>
            <person name="Cowan T.M."/>
            <person name="Smanski M.J."/>
            <person name="Chevrette M.G."/>
            <person name="De Carvalho L.P.S."/>
            <person name="Shen B."/>
        </authorList>
    </citation>
    <scope>NUCLEOTIDE SEQUENCE [LARGE SCALE GENOMIC DNA]</scope>
    <source>
        <strain evidence="2 3">NPDC000234</strain>
    </source>
</reference>
<gene>
    <name evidence="2" type="ORF">ABT404_45390</name>
</gene>
<sequence length="109" mass="11063">MTSEYVPSPDAGAVAESAALARVVSRQRAELDRLRDSLATSAAVERAKGALMAVTGCSPDAAHEALLQRAEAGNRTLLEECWLTLGALMPAAPEAGAAPVTGPAAPVVP</sequence>
<evidence type="ECO:0000313" key="2">
    <source>
        <dbReference type="EMBL" id="MER7186620.1"/>
    </source>
</evidence>
<dbReference type="InterPro" id="IPR011006">
    <property type="entry name" value="CheY-like_superfamily"/>
</dbReference>
<dbReference type="InterPro" id="IPR005561">
    <property type="entry name" value="ANTAR"/>
</dbReference>
<keyword evidence="3" id="KW-1185">Reference proteome</keyword>
<feature type="non-terminal residue" evidence="2">
    <location>
        <position position="109"/>
    </location>
</feature>
<evidence type="ECO:0000313" key="3">
    <source>
        <dbReference type="Proteomes" id="UP001474181"/>
    </source>
</evidence>
<dbReference type="SMART" id="SM01012">
    <property type="entry name" value="ANTAR"/>
    <property type="match status" value="1"/>
</dbReference>
<dbReference type="Pfam" id="PF03861">
    <property type="entry name" value="ANTAR"/>
    <property type="match status" value="1"/>
</dbReference>